<proteinExistence type="predicted"/>
<organism evidence="1 2">
    <name type="scientific">Setaria italica</name>
    <name type="common">Foxtail millet</name>
    <name type="synonym">Panicum italicum</name>
    <dbReference type="NCBI Taxonomy" id="4555"/>
    <lineage>
        <taxon>Eukaryota</taxon>
        <taxon>Viridiplantae</taxon>
        <taxon>Streptophyta</taxon>
        <taxon>Embryophyta</taxon>
        <taxon>Tracheophyta</taxon>
        <taxon>Spermatophyta</taxon>
        <taxon>Magnoliopsida</taxon>
        <taxon>Liliopsida</taxon>
        <taxon>Poales</taxon>
        <taxon>Poaceae</taxon>
        <taxon>PACMAD clade</taxon>
        <taxon>Panicoideae</taxon>
        <taxon>Panicodae</taxon>
        <taxon>Paniceae</taxon>
        <taxon>Cenchrinae</taxon>
        <taxon>Setaria</taxon>
    </lineage>
</organism>
<protein>
    <submittedName>
        <fullName evidence="1">Uncharacterized protein</fullName>
    </submittedName>
</protein>
<sequence>MPYIKIFREHVYKLNFFTCSRFSCLLLASLGTSSAS</sequence>
<dbReference type="Proteomes" id="UP000004995">
    <property type="component" value="Unassembled WGS sequence"/>
</dbReference>
<dbReference type="Gramene" id="KQL16375">
    <property type="protein sequence ID" value="KQL16375"/>
    <property type="gene ID" value="SETIT_025662mg"/>
</dbReference>
<dbReference type="EMBL" id="AGNK02001947">
    <property type="status" value="NOT_ANNOTATED_CDS"/>
    <property type="molecule type" value="Genomic_DNA"/>
</dbReference>
<dbReference type="InParanoid" id="K3ZGG0"/>
<dbReference type="HOGENOM" id="CLU_3360574_0_0_1"/>
<dbReference type="AlphaFoldDB" id="K3ZGG0"/>
<reference evidence="2" key="1">
    <citation type="journal article" date="2012" name="Nat. Biotechnol.">
        <title>Reference genome sequence of the model plant Setaria.</title>
        <authorList>
            <person name="Bennetzen J.L."/>
            <person name="Schmutz J."/>
            <person name="Wang H."/>
            <person name="Percifield R."/>
            <person name="Hawkins J."/>
            <person name="Pontaroli A.C."/>
            <person name="Estep M."/>
            <person name="Feng L."/>
            <person name="Vaughn J.N."/>
            <person name="Grimwood J."/>
            <person name="Jenkins J."/>
            <person name="Barry K."/>
            <person name="Lindquist E."/>
            <person name="Hellsten U."/>
            <person name="Deshpande S."/>
            <person name="Wang X."/>
            <person name="Wu X."/>
            <person name="Mitros T."/>
            <person name="Triplett J."/>
            <person name="Yang X."/>
            <person name="Ye C.Y."/>
            <person name="Mauro-Herrera M."/>
            <person name="Wang L."/>
            <person name="Li P."/>
            <person name="Sharma M."/>
            <person name="Sharma R."/>
            <person name="Ronald P.C."/>
            <person name="Panaud O."/>
            <person name="Kellogg E.A."/>
            <person name="Brutnell T.P."/>
            <person name="Doust A.N."/>
            <person name="Tuskan G.A."/>
            <person name="Rokhsar D."/>
            <person name="Devos K.M."/>
        </authorList>
    </citation>
    <scope>NUCLEOTIDE SEQUENCE [LARGE SCALE GENOMIC DNA]</scope>
    <source>
        <strain evidence="2">cv. Yugu1</strain>
    </source>
</reference>
<name>K3ZGG0_SETIT</name>
<keyword evidence="2" id="KW-1185">Reference proteome</keyword>
<dbReference type="EnsemblPlants" id="KQL16375">
    <property type="protein sequence ID" value="KQL16375"/>
    <property type="gene ID" value="SETIT_025662mg"/>
</dbReference>
<evidence type="ECO:0000313" key="1">
    <source>
        <dbReference type="EnsemblPlants" id="KQL16375"/>
    </source>
</evidence>
<reference evidence="1" key="2">
    <citation type="submission" date="2018-08" db="UniProtKB">
        <authorList>
            <consortium name="EnsemblPlants"/>
        </authorList>
    </citation>
    <scope>IDENTIFICATION</scope>
    <source>
        <strain evidence="1">Yugu1</strain>
    </source>
</reference>
<accession>K3ZGG0</accession>
<evidence type="ECO:0000313" key="2">
    <source>
        <dbReference type="Proteomes" id="UP000004995"/>
    </source>
</evidence>